<evidence type="ECO:0000313" key="2">
    <source>
        <dbReference type="EMBL" id="KIK49160.1"/>
    </source>
</evidence>
<reference evidence="2 3" key="1">
    <citation type="submission" date="2014-04" db="EMBL/GenBank/DDBJ databases">
        <authorList>
            <consortium name="DOE Joint Genome Institute"/>
            <person name="Kuo A."/>
            <person name="Ruytinx J."/>
            <person name="Rineau F."/>
            <person name="Colpaert J."/>
            <person name="Kohler A."/>
            <person name="Nagy L.G."/>
            <person name="Floudas D."/>
            <person name="Copeland A."/>
            <person name="Barry K.W."/>
            <person name="Cichocki N."/>
            <person name="Veneault-Fourrey C."/>
            <person name="LaButti K."/>
            <person name="Lindquist E.A."/>
            <person name="Lipzen A."/>
            <person name="Lundell T."/>
            <person name="Morin E."/>
            <person name="Murat C."/>
            <person name="Sun H."/>
            <person name="Tunlid A."/>
            <person name="Henrissat B."/>
            <person name="Grigoriev I.V."/>
            <person name="Hibbett D.S."/>
            <person name="Martin F."/>
            <person name="Nordberg H.P."/>
            <person name="Cantor M.N."/>
            <person name="Hua S.X."/>
        </authorList>
    </citation>
    <scope>NUCLEOTIDE SEQUENCE [LARGE SCALE GENOMIC DNA]</scope>
    <source>
        <strain evidence="2 3">UH-Slu-Lm8-n1</strain>
    </source>
</reference>
<gene>
    <name evidence="2" type="ORF">CY34DRAFT_436738</name>
</gene>
<keyword evidence="1" id="KW-0812">Transmembrane</keyword>
<evidence type="ECO:0000256" key="1">
    <source>
        <dbReference type="SAM" id="Phobius"/>
    </source>
</evidence>
<dbReference type="EMBL" id="KN835134">
    <property type="protein sequence ID" value="KIK49160.1"/>
    <property type="molecule type" value="Genomic_DNA"/>
</dbReference>
<proteinExistence type="predicted"/>
<reference evidence="3" key="2">
    <citation type="submission" date="2015-01" db="EMBL/GenBank/DDBJ databases">
        <title>Evolutionary Origins and Diversification of the Mycorrhizal Mutualists.</title>
        <authorList>
            <consortium name="DOE Joint Genome Institute"/>
            <consortium name="Mycorrhizal Genomics Consortium"/>
            <person name="Kohler A."/>
            <person name="Kuo A."/>
            <person name="Nagy L.G."/>
            <person name="Floudas D."/>
            <person name="Copeland A."/>
            <person name="Barry K.W."/>
            <person name="Cichocki N."/>
            <person name="Veneault-Fourrey C."/>
            <person name="LaButti K."/>
            <person name="Lindquist E.A."/>
            <person name="Lipzen A."/>
            <person name="Lundell T."/>
            <person name="Morin E."/>
            <person name="Murat C."/>
            <person name="Riley R."/>
            <person name="Ohm R."/>
            <person name="Sun H."/>
            <person name="Tunlid A."/>
            <person name="Henrissat B."/>
            <person name="Grigoriev I.V."/>
            <person name="Hibbett D.S."/>
            <person name="Martin F."/>
        </authorList>
    </citation>
    <scope>NUCLEOTIDE SEQUENCE [LARGE SCALE GENOMIC DNA]</scope>
    <source>
        <strain evidence="3">UH-Slu-Lm8-n1</strain>
    </source>
</reference>
<protein>
    <submittedName>
        <fullName evidence="2">Uncharacterized protein</fullName>
    </submittedName>
</protein>
<dbReference type="InParanoid" id="A0A0D0AG58"/>
<sequence>MIHDQLPFDFAIDADTHSGDHPLILNMFGPLHVLAGCSVDCLDMVASRWSAVKRRVATVCLCVAVLVNFSLNALLVTYGQMLDCSCTCLLRFVGTIFLYFTV</sequence>
<accession>A0A0D0AG58</accession>
<keyword evidence="1" id="KW-0472">Membrane</keyword>
<keyword evidence="3" id="KW-1185">Reference proteome</keyword>
<keyword evidence="1" id="KW-1133">Transmembrane helix</keyword>
<dbReference type="AlphaFoldDB" id="A0A0D0AG58"/>
<name>A0A0D0AG58_9AGAM</name>
<organism evidence="2 3">
    <name type="scientific">Suillus luteus UH-Slu-Lm8-n1</name>
    <dbReference type="NCBI Taxonomy" id="930992"/>
    <lineage>
        <taxon>Eukaryota</taxon>
        <taxon>Fungi</taxon>
        <taxon>Dikarya</taxon>
        <taxon>Basidiomycota</taxon>
        <taxon>Agaricomycotina</taxon>
        <taxon>Agaricomycetes</taxon>
        <taxon>Agaricomycetidae</taxon>
        <taxon>Boletales</taxon>
        <taxon>Suillineae</taxon>
        <taxon>Suillaceae</taxon>
        <taxon>Suillus</taxon>
    </lineage>
</organism>
<feature type="transmembrane region" description="Helical" evidence="1">
    <location>
        <begin position="56"/>
        <end position="74"/>
    </location>
</feature>
<evidence type="ECO:0000313" key="3">
    <source>
        <dbReference type="Proteomes" id="UP000054485"/>
    </source>
</evidence>
<dbReference type="HOGENOM" id="CLU_2279337_0_0_1"/>
<dbReference type="Proteomes" id="UP000054485">
    <property type="component" value="Unassembled WGS sequence"/>
</dbReference>